<dbReference type="PROSITE" id="PS51257">
    <property type="entry name" value="PROKAR_LIPOPROTEIN"/>
    <property type="match status" value="1"/>
</dbReference>
<dbReference type="Gene3D" id="2.50.20.10">
    <property type="entry name" value="Lipoprotein localisation LolA/LolB/LppX"/>
    <property type="match status" value="1"/>
</dbReference>
<dbReference type="HOGENOM" id="CLU_1609933_0_0_4"/>
<evidence type="ECO:0000313" key="14">
    <source>
        <dbReference type="Proteomes" id="UP000005835"/>
    </source>
</evidence>
<keyword evidence="12" id="KW-0449">Lipoprotein</keyword>
<gene>
    <name evidence="13" type="ORF">HMPREF9465_00561</name>
</gene>
<dbReference type="Pfam" id="PF03550">
    <property type="entry name" value="LolB"/>
    <property type="match status" value="1"/>
</dbReference>
<dbReference type="RefSeq" id="WP_005433932.1">
    <property type="nucleotide sequence ID" value="NZ_JH815514.1"/>
</dbReference>
<evidence type="ECO:0000256" key="3">
    <source>
        <dbReference type="ARBA" id="ARBA00011245"/>
    </source>
</evidence>
<evidence type="ECO:0000256" key="12">
    <source>
        <dbReference type="ARBA" id="ARBA00023288"/>
    </source>
</evidence>
<dbReference type="GO" id="GO:0009279">
    <property type="term" value="C:cell outer membrane"/>
    <property type="evidence" value="ECO:0007669"/>
    <property type="project" value="UniProtKB-SubCell"/>
</dbReference>
<evidence type="ECO:0000256" key="1">
    <source>
        <dbReference type="ARBA" id="ARBA00004459"/>
    </source>
</evidence>
<dbReference type="AlphaFoldDB" id="K1JYL9"/>
<evidence type="ECO:0000256" key="9">
    <source>
        <dbReference type="ARBA" id="ARBA00023139"/>
    </source>
</evidence>
<keyword evidence="8" id="KW-0472">Membrane</keyword>
<dbReference type="OrthoDB" id="9766710at2"/>
<reference evidence="13 14" key="1">
    <citation type="submission" date="2012-05" db="EMBL/GenBank/DDBJ databases">
        <title>The Genome Sequence of Sutterella wadsworthensis 2_1_59BFAA.</title>
        <authorList>
            <consortium name="The Broad Institute Genome Sequencing Platform"/>
            <person name="Earl A."/>
            <person name="Ward D."/>
            <person name="Feldgarden M."/>
            <person name="Gevers D."/>
            <person name="Daigneault M."/>
            <person name="Strauss J."/>
            <person name="Allen-Vercoe E."/>
            <person name="Walker B."/>
            <person name="Young S.K."/>
            <person name="Zeng Q."/>
            <person name="Gargeya S."/>
            <person name="Fitzgerald M."/>
            <person name="Haas B."/>
            <person name="Abouelleil A."/>
            <person name="Alvarado L."/>
            <person name="Arachchi H.M."/>
            <person name="Berlin A.M."/>
            <person name="Chapman S.B."/>
            <person name="Goldberg J."/>
            <person name="Griggs A."/>
            <person name="Gujja S."/>
            <person name="Hansen M."/>
            <person name="Howarth C."/>
            <person name="Imamovic A."/>
            <person name="Larimer J."/>
            <person name="McCowen C."/>
            <person name="Montmayeur A."/>
            <person name="Murphy C."/>
            <person name="Neiman D."/>
            <person name="Pearson M."/>
            <person name="Priest M."/>
            <person name="Roberts A."/>
            <person name="Saif S."/>
            <person name="Shea T."/>
            <person name="Sisk P."/>
            <person name="Sykes S."/>
            <person name="Wortman J."/>
            <person name="Nusbaum C."/>
            <person name="Birren B."/>
        </authorList>
    </citation>
    <scope>NUCLEOTIDE SEQUENCE [LARGE SCALE GENOMIC DNA]</scope>
    <source>
        <strain evidence="13 14">2_1_59BFAA</strain>
    </source>
</reference>
<comment type="subunit">
    <text evidence="3">Monomer.</text>
</comment>
<comment type="subcellular location">
    <subcellularLocation>
        <location evidence="1">Cell outer membrane</location>
        <topology evidence="1">Lipid-anchor</topology>
    </subcellularLocation>
</comment>
<evidence type="ECO:0000256" key="7">
    <source>
        <dbReference type="ARBA" id="ARBA00022927"/>
    </source>
</evidence>
<dbReference type="EMBL" id="ADMG01000017">
    <property type="protein sequence ID" value="EKB31693.1"/>
    <property type="molecule type" value="Genomic_DNA"/>
</dbReference>
<keyword evidence="7" id="KW-0653">Protein transport</keyword>
<protein>
    <recommendedName>
        <fullName evidence="4">Outer-membrane lipoprotein LolB</fullName>
    </recommendedName>
</protein>
<evidence type="ECO:0000313" key="13">
    <source>
        <dbReference type="EMBL" id="EKB31693.1"/>
    </source>
</evidence>
<evidence type="ECO:0000256" key="10">
    <source>
        <dbReference type="ARBA" id="ARBA00023186"/>
    </source>
</evidence>
<keyword evidence="14" id="KW-1185">Reference proteome</keyword>
<sequence length="165" mass="17749">MKRRILLALPAAAAVLTLAGCVTGQPPLFERYGRFALVSTSASGEREAVNGRFSLRRTSAGLRLNLMTPLNGILASIEVTPSGAVLETSQNESPLRAATAEELMLRTTGVAVPVETLERWLTMKGDRASEYGWSVRVLKRRDDGMPGTIRASSTGVSLTLTMDED</sequence>
<evidence type="ECO:0000256" key="6">
    <source>
        <dbReference type="ARBA" id="ARBA00022729"/>
    </source>
</evidence>
<keyword evidence="10" id="KW-0143">Chaperone</keyword>
<evidence type="ECO:0000256" key="5">
    <source>
        <dbReference type="ARBA" id="ARBA00022448"/>
    </source>
</evidence>
<dbReference type="CDD" id="cd16326">
    <property type="entry name" value="LolB"/>
    <property type="match status" value="1"/>
</dbReference>
<keyword evidence="6" id="KW-0732">Signal</keyword>
<dbReference type="GO" id="GO:0015031">
    <property type="term" value="P:protein transport"/>
    <property type="evidence" value="ECO:0007669"/>
    <property type="project" value="UniProtKB-KW"/>
</dbReference>
<evidence type="ECO:0000256" key="11">
    <source>
        <dbReference type="ARBA" id="ARBA00023237"/>
    </source>
</evidence>
<evidence type="ECO:0000256" key="2">
    <source>
        <dbReference type="ARBA" id="ARBA00009696"/>
    </source>
</evidence>
<organism evidence="13 14">
    <name type="scientific">Sutterella wadsworthensis 2_1_59BFAA</name>
    <dbReference type="NCBI Taxonomy" id="742823"/>
    <lineage>
        <taxon>Bacteria</taxon>
        <taxon>Pseudomonadati</taxon>
        <taxon>Pseudomonadota</taxon>
        <taxon>Betaproteobacteria</taxon>
        <taxon>Burkholderiales</taxon>
        <taxon>Sutterellaceae</taxon>
        <taxon>Sutterella</taxon>
    </lineage>
</organism>
<keyword evidence="5" id="KW-0813">Transport</keyword>
<comment type="similarity">
    <text evidence="2">Belongs to the LolB family.</text>
</comment>
<dbReference type="InterPro" id="IPR029046">
    <property type="entry name" value="LolA/LolB/LppX"/>
</dbReference>
<comment type="caution">
    <text evidence="13">The sequence shown here is derived from an EMBL/GenBank/DDBJ whole genome shotgun (WGS) entry which is preliminary data.</text>
</comment>
<proteinExistence type="inferred from homology"/>
<dbReference type="STRING" id="742823.HMPREF9465_00561"/>
<dbReference type="PATRIC" id="fig|742823.3.peg.561"/>
<dbReference type="SUPFAM" id="SSF89392">
    <property type="entry name" value="Prokaryotic lipoproteins and lipoprotein localization factors"/>
    <property type="match status" value="1"/>
</dbReference>
<keyword evidence="11" id="KW-0998">Cell outer membrane</keyword>
<dbReference type="eggNOG" id="COG3017">
    <property type="taxonomic scope" value="Bacteria"/>
</dbReference>
<keyword evidence="9" id="KW-0564">Palmitate</keyword>
<evidence type="ECO:0000256" key="8">
    <source>
        <dbReference type="ARBA" id="ARBA00023136"/>
    </source>
</evidence>
<dbReference type="Proteomes" id="UP000005835">
    <property type="component" value="Unassembled WGS sequence"/>
</dbReference>
<accession>K1JYL9</accession>
<dbReference type="InterPro" id="IPR004565">
    <property type="entry name" value="OM_lipoprot_LolB"/>
</dbReference>
<evidence type="ECO:0000256" key="4">
    <source>
        <dbReference type="ARBA" id="ARBA00016202"/>
    </source>
</evidence>
<name>K1JYL9_9BURK</name>